<comment type="caution">
    <text evidence="1">The sequence shown here is derived from an EMBL/GenBank/DDBJ whole genome shotgun (WGS) entry which is preliminary data.</text>
</comment>
<name>A0A5B0Q8N3_PUCGR</name>
<reference evidence="1 2" key="1">
    <citation type="submission" date="2019-05" db="EMBL/GenBank/DDBJ databases">
        <title>Emergence of the Ug99 lineage of the wheat stem rust pathogen through somatic hybridization.</title>
        <authorList>
            <person name="Li F."/>
            <person name="Upadhyaya N.M."/>
            <person name="Sperschneider J."/>
            <person name="Matny O."/>
            <person name="Nguyen-Phuc H."/>
            <person name="Mago R."/>
            <person name="Raley C."/>
            <person name="Miller M.E."/>
            <person name="Silverstein K.A.T."/>
            <person name="Henningsen E."/>
            <person name="Hirsch C.D."/>
            <person name="Visser B."/>
            <person name="Pretorius Z.A."/>
            <person name="Steffenson B.J."/>
            <person name="Schwessinger B."/>
            <person name="Dodds P.N."/>
            <person name="Figueroa M."/>
        </authorList>
    </citation>
    <scope>NUCLEOTIDE SEQUENCE [LARGE SCALE GENOMIC DNA]</scope>
    <source>
        <strain evidence="1 2">Ug99</strain>
    </source>
</reference>
<dbReference type="EMBL" id="VDEP01000304">
    <property type="protein sequence ID" value="KAA1109551.1"/>
    <property type="molecule type" value="Genomic_DNA"/>
</dbReference>
<proteinExistence type="predicted"/>
<dbReference type="Proteomes" id="UP000325313">
    <property type="component" value="Unassembled WGS sequence"/>
</dbReference>
<accession>A0A5B0Q8N3</accession>
<gene>
    <name evidence="1" type="ORF">PGTUg99_019779</name>
</gene>
<protein>
    <recommendedName>
        <fullName evidence="3">F-box domain-containing protein</fullName>
    </recommendedName>
</protein>
<evidence type="ECO:0000313" key="2">
    <source>
        <dbReference type="Proteomes" id="UP000325313"/>
    </source>
</evidence>
<dbReference type="AlphaFoldDB" id="A0A5B0Q8N3"/>
<organism evidence="1 2">
    <name type="scientific">Puccinia graminis f. sp. tritici</name>
    <dbReference type="NCBI Taxonomy" id="56615"/>
    <lineage>
        <taxon>Eukaryota</taxon>
        <taxon>Fungi</taxon>
        <taxon>Dikarya</taxon>
        <taxon>Basidiomycota</taxon>
        <taxon>Pucciniomycotina</taxon>
        <taxon>Pucciniomycetes</taxon>
        <taxon>Pucciniales</taxon>
        <taxon>Pucciniaceae</taxon>
        <taxon>Puccinia</taxon>
    </lineage>
</organism>
<sequence length="447" mass="50570">MMIRAIPTLVYHHERVSTRQVLTNRPGRTPSILDLPRETLELIHAHLISTPTQWLHVHYPNDLAACTTACLRLVCWRWAEWLYVNHLYHGLKFDNASRSNEFIAYQRSRSELLPHAKCQHLVIGRIWTTREAPTGDVGLQDMITSEILENLLDLFPTTILTLDLQFVDHPSLPIGNIQAIKRIESLRELHLNLSPTSVGNQPTTPTDPEFFNALIVAAQGIKSLVLGIPISLDYEPEPGMWGDRPYPAITHLHVNMLFQRTIDILRLSIAFKPSLKVLSVQANEQEGREDLIDRLFQLGFTHEGFENLGVRMSRIGRVYELLKESLEGLSISSSHILRDNIFTQAPIEILAINAQAAFDQCDPMFFGNPLAHLPKLKKLVFMNAPADYSAPPKFLEACEALDVQCVYIDHYQMPLIMVSLLFLMQFSSPFNVPIGTIPPKGIISIKG</sequence>
<evidence type="ECO:0000313" key="1">
    <source>
        <dbReference type="EMBL" id="KAA1109551.1"/>
    </source>
</evidence>
<evidence type="ECO:0008006" key="3">
    <source>
        <dbReference type="Google" id="ProtNLM"/>
    </source>
</evidence>